<dbReference type="InterPro" id="IPR027417">
    <property type="entry name" value="P-loop_NTPase"/>
</dbReference>
<dbReference type="InterPro" id="IPR019489">
    <property type="entry name" value="Clp_ATPase_C"/>
</dbReference>
<evidence type="ECO:0000256" key="2">
    <source>
        <dbReference type="ARBA" id="ARBA00022741"/>
    </source>
</evidence>
<dbReference type="InterPro" id="IPR041546">
    <property type="entry name" value="ClpA/ClpB_AAA_lid"/>
</dbReference>
<keyword evidence="1" id="KW-0677">Repeat</keyword>
<dbReference type="Gene3D" id="4.10.860.10">
    <property type="entry name" value="UVR domain"/>
    <property type="match status" value="1"/>
</dbReference>
<dbReference type="Pfam" id="PF07724">
    <property type="entry name" value="AAA_2"/>
    <property type="match status" value="1"/>
</dbReference>
<keyword evidence="3" id="KW-0067">ATP-binding</keyword>
<dbReference type="Proteomes" id="UP000186804">
    <property type="component" value="Unassembled WGS sequence"/>
</dbReference>
<dbReference type="CDD" id="cd19499">
    <property type="entry name" value="RecA-like_ClpB_Hsp104-like"/>
    <property type="match status" value="1"/>
</dbReference>
<protein>
    <submittedName>
        <fullName evidence="5">Chaperone clpb family protein</fullName>
    </submittedName>
</protein>
<dbReference type="Pfam" id="PF17871">
    <property type="entry name" value="AAA_lid_9"/>
    <property type="match status" value="1"/>
</dbReference>
<proteinExistence type="predicted"/>
<evidence type="ECO:0000313" key="6">
    <source>
        <dbReference type="Proteomes" id="UP000186804"/>
    </source>
</evidence>
<dbReference type="GO" id="GO:0005737">
    <property type="term" value="C:cytoplasm"/>
    <property type="evidence" value="ECO:0007669"/>
    <property type="project" value="TreeGrafter"/>
</dbReference>
<dbReference type="GO" id="GO:0016887">
    <property type="term" value="F:ATP hydrolysis activity"/>
    <property type="evidence" value="ECO:0007669"/>
    <property type="project" value="InterPro"/>
</dbReference>
<dbReference type="InterPro" id="IPR003593">
    <property type="entry name" value="AAA+_ATPase"/>
</dbReference>
<gene>
    <name evidence="5" type="ORF">cand_030760</name>
</gene>
<dbReference type="GO" id="GO:0005524">
    <property type="term" value="F:ATP binding"/>
    <property type="evidence" value="ECO:0007669"/>
    <property type="project" value="UniProtKB-KW"/>
</dbReference>
<evidence type="ECO:0000256" key="3">
    <source>
        <dbReference type="ARBA" id="ARBA00022840"/>
    </source>
</evidence>
<dbReference type="Pfam" id="PF00004">
    <property type="entry name" value="AAA"/>
    <property type="match status" value="1"/>
</dbReference>
<dbReference type="Gene3D" id="1.10.8.60">
    <property type="match status" value="2"/>
</dbReference>
<name>A0A1J4MN80_9CRYT</name>
<dbReference type="GeneID" id="92367260"/>
<accession>A0A1J4MN80</accession>
<dbReference type="SUPFAM" id="SSF52540">
    <property type="entry name" value="P-loop containing nucleoside triphosphate hydrolases"/>
    <property type="match status" value="2"/>
</dbReference>
<dbReference type="VEuPathDB" id="CryptoDB:cand_030760"/>
<dbReference type="GO" id="GO:0034605">
    <property type="term" value="P:cellular response to heat"/>
    <property type="evidence" value="ECO:0007669"/>
    <property type="project" value="TreeGrafter"/>
</dbReference>
<dbReference type="PANTHER" id="PTHR11638">
    <property type="entry name" value="ATP-DEPENDENT CLP PROTEASE"/>
    <property type="match status" value="1"/>
</dbReference>
<dbReference type="CDD" id="cd00009">
    <property type="entry name" value="AAA"/>
    <property type="match status" value="1"/>
</dbReference>
<dbReference type="RefSeq" id="XP_067067492.1">
    <property type="nucleotide sequence ID" value="XM_067213302.1"/>
</dbReference>
<evidence type="ECO:0000313" key="5">
    <source>
        <dbReference type="EMBL" id="OII75646.1"/>
    </source>
</evidence>
<sequence length="1273" mass="145305">MMKKSEVLYSIIFILIIAVESDGSVLHWLFGQYFPKYKGVSLGNSNNCSPVYIQIGDDPQHINTFIILKEIIEMSSSKDLINVYPSLELLDIILDMKNITTYDTITSLDFLISLTKQEMSTDRKIQRLSDLRTFLDNMALSNNSEPVKYKDFKCSQVLECLDNSIESMKNLNLSNSSELLILTQKGRDFYSAQPLISCPKKNIFGDLRTVFSKYYLISTLETMGVNVTEMNLKLNNLGNMLDMNSTLEYNEVNSEILQPQYKDDIELFSLDFICTIADATRFVQQAAAAGYISNILTPTYLFLEILKRDKQINKENCFVNNNFKFRSESEINILDFDSEDIIRTDDLIVNNTSIEDLSEKTPVVNLFDYILKFIDSYNITYYNVFDNLLNKHEEVYTFEKRLENHLNNIKVNKVYEEKPRGHFTSGFFNDYSDTVHEISQNVVDITDLASKGKIKPLVGRLNEMALIERILSREGKSSVILIGPPGTGKTILAEALAQRIIDGTVTSSLLGYKVFSVDISNILSGSIFRGDFERKLHDILKLVNYHNQKVILFFDEIHMIMGSGKCLDGGAMDGANILKSALGKGEVKIIGATTDEEYFMYIKKDKAFARRFENVHLVEPSIDETKYLLLGLRSNFENTYGVFFCDDAIEYAVFLSDKYIGDNNQPDKALDLLNSAASMVRSDSYGNGNITNLANILKEEIQQIERSLKLYTVNMDDLKSITFESELRKKQGVLKLKYNRLKILMSNLILYIQQYRYLRNNLALFNLAYKLYPMQKYCPVSNISTKMYEETTFFENLIPNFKKDLNISELNEIYQEKFLESIKDNFNGEFNTHLYMKDEENSECITTEHPIILRRTRDIDNLKKIIKKISIYSGLPMTPTNIGEVDASHIAYVVSQRTEIPMERLIIEIGYNTLINTAVNFTEILSNFVIGQNDAKEMISNILIRAQVGLTPSNRPSGSFLFIGPTGVGKTAMAKAVAATIHSIKGKQEDFFTVTKSIELPLIRFDMSEFSYSGAIIRLIGGGNFNGELIKAVNKRPFSVILFDELEKAHPSVFALLLQILSDGKLSGPLGSADFTKAIIIATSNVGAQQIIERYTRNKNTKDSTSNNLYTVNDNAETIPTELMYTLTRTFSYELINRFDALVTFRPLERVEIIHIIRSCFTDLVYQIKKSRQVEFVTLSNSLLVYIMEKSYNNMFGARPVCKYVEDKILTPIAILLQNRQIEYGDKIEICIRQFRNLEQFHSSSKKPFEFKICKMQSDSDLCIPDTERVITP</sequence>
<feature type="domain" description="AAA+ ATPase" evidence="4">
    <location>
        <begin position="956"/>
        <end position="1137"/>
    </location>
</feature>
<dbReference type="Pfam" id="PF10431">
    <property type="entry name" value="ClpB_D2-small"/>
    <property type="match status" value="1"/>
</dbReference>
<feature type="domain" description="AAA+ ATPase" evidence="4">
    <location>
        <begin position="475"/>
        <end position="623"/>
    </location>
</feature>
<evidence type="ECO:0000256" key="1">
    <source>
        <dbReference type="ARBA" id="ARBA00022737"/>
    </source>
</evidence>
<comment type="caution">
    <text evidence="5">The sequence shown here is derived from an EMBL/GenBank/DDBJ whole genome shotgun (WGS) entry which is preliminary data.</text>
</comment>
<dbReference type="OrthoDB" id="47330at2759"/>
<dbReference type="InterPro" id="IPR003959">
    <property type="entry name" value="ATPase_AAA_core"/>
</dbReference>
<keyword evidence="6" id="KW-1185">Reference proteome</keyword>
<dbReference type="InterPro" id="IPR050130">
    <property type="entry name" value="ClpA_ClpB"/>
</dbReference>
<reference evidence="5 6" key="1">
    <citation type="submission" date="2016-10" db="EMBL/GenBank/DDBJ databases">
        <title>Reductive evolution of mitochondrial metabolism and differential evolution of invasion-related proteins in Cryptosporidium.</title>
        <authorList>
            <person name="Liu S."/>
            <person name="Roellig D.M."/>
            <person name="Guo Y."/>
            <person name="Li N."/>
            <person name="Frace M.A."/>
            <person name="Tang K."/>
            <person name="Zhang L."/>
            <person name="Feng Y."/>
            <person name="Xiao L."/>
        </authorList>
    </citation>
    <scope>NUCLEOTIDE SEQUENCE [LARGE SCALE GENOMIC DNA]</scope>
    <source>
        <strain evidence="5">30847</strain>
    </source>
</reference>
<organism evidence="5 6">
    <name type="scientific">Cryptosporidium andersoni</name>
    <dbReference type="NCBI Taxonomy" id="117008"/>
    <lineage>
        <taxon>Eukaryota</taxon>
        <taxon>Sar</taxon>
        <taxon>Alveolata</taxon>
        <taxon>Apicomplexa</taxon>
        <taxon>Conoidasida</taxon>
        <taxon>Coccidia</taxon>
        <taxon>Eucoccidiorida</taxon>
        <taxon>Eimeriorina</taxon>
        <taxon>Cryptosporidiidae</taxon>
        <taxon>Cryptosporidium</taxon>
    </lineage>
</organism>
<dbReference type="InterPro" id="IPR001270">
    <property type="entry name" value="ClpA/B"/>
</dbReference>
<keyword evidence="2" id="KW-0547">Nucleotide-binding</keyword>
<evidence type="ECO:0000259" key="4">
    <source>
        <dbReference type="SMART" id="SM00382"/>
    </source>
</evidence>
<dbReference type="PANTHER" id="PTHR11638:SF18">
    <property type="entry name" value="HEAT SHOCK PROTEIN 104"/>
    <property type="match status" value="1"/>
</dbReference>
<dbReference type="AlphaFoldDB" id="A0A1J4MN80"/>
<dbReference type="PRINTS" id="PR00300">
    <property type="entry name" value="CLPPROTEASEA"/>
</dbReference>
<dbReference type="EMBL" id="LRBS01000086">
    <property type="protein sequence ID" value="OII75646.1"/>
    <property type="molecule type" value="Genomic_DNA"/>
</dbReference>
<dbReference type="Gene3D" id="3.40.50.300">
    <property type="entry name" value="P-loop containing nucleotide triphosphate hydrolases"/>
    <property type="match status" value="2"/>
</dbReference>
<dbReference type="SMART" id="SM00382">
    <property type="entry name" value="AAA"/>
    <property type="match status" value="2"/>
</dbReference>